<dbReference type="GO" id="GO:0005829">
    <property type="term" value="C:cytosol"/>
    <property type="evidence" value="ECO:0007669"/>
    <property type="project" value="TreeGrafter"/>
</dbReference>
<dbReference type="InterPro" id="IPR036390">
    <property type="entry name" value="WH_DNA-bd_sf"/>
</dbReference>
<dbReference type="InterPro" id="IPR012318">
    <property type="entry name" value="HTH_CRP"/>
</dbReference>
<dbReference type="InterPro" id="IPR000595">
    <property type="entry name" value="cNMP-bd_dom"/>
</dbReference>
<dbReference type="AlphaFoldDB" id="A0A7Z2ZLF9"/>
<dbReference type="Pfam" id="PF13545">
    <property type="entry name" value="HTH_Crp_2"/>
    <property type="match status" value="1"/>
</dbReference>
<dbReference type="SUPFAM" id="SSF51206">
    <property type="entry name" value="cAMP-binding domain-like"/>
    <property type="match status" value="1"/>
</dbReference>
<dbReference type="InterPro" id="IPR036388">
    <property type="entry name" value="WH-like_DNA-bd_sf"/>
</dbReference>
<gene>
    <name evidence="7" type="ORF">HH215_12110</name>
</gene>
<dbReference type="RefSeq" id="WP_169280141.1">
    <property type="nucleotide sequence ID" value="NZ_CP051680.1"/>
</dbReference>
<dbReference type="EMBL" id="CP051680">
    <property type="protein sequence ID" value="QJD83854.1"/>
    <property type="molecule type" value="Genomic_DNA"/>
</dbReference>
<keyword evidence="4" id="KW-0804">Transcription</keyword>
<dbReference type="Gene3D" id="2.60.120.10">
    <property type="entry name" value="Jelly Rolls"/>
    <property type="match status" value="1"/>
</dbReference>
<evidence type="ECO:0000256" key="2">
    <source>
        <dbReference type="ARBA" id="ARBA00023125"/>
    </source>
</evidence>
<name>A0A7Z2ZLF9_9BACL</name>
<dbReference type="GO" id="GO:0003700">
    <property type="term" value="F:DNA-binding transcription factor activity"/>
    <property type="evidence" value="ECO:0007669"/>
    <property type="project" value="TreeGrafter"/>
</dbReference>
<accession>A0A7Z2ZLF9</accession>
<dbReference type="PANTHER" id="PTHR24567:SF74">
    <property type="entry name" value="HTH-TYPE TRANSCRIPTIONAL REGULATOR ARCR"/>
    <property type="match status" value="1"/>
</dbReference>
<evidence type="ECO:0000313" key="7">
    <source>
        <dbReference type="EMBL" id="QJD83854.1"/>
    </source>
</evidence>
<evidence type="ECO:0000259" key="6">
    <source>
        <dbReference type="PROSITE" id="PS51063"/>
    </source>
</evidence>
<keyword evidence="8" id="KW-1185">Reference proteome</keyword>
<dbReference type="CDD" id="cd00038">
    <property type="entry name" value="CAP_ED"/>
    <property type="match status" value="1"/>
</dbReference>
<feature type="domain" description="Cyclic nucleotide-binding" evidence="5">
    <location>
        <begin position="37"/>
        <end position="138"/>
    </location>
</feature>
<sequence length="225" mass="25016">MEFDIQQSRASLLKAFPYLSAVSDAEWLAAQPFAVSFPAKARLFNKDDASRYGMFLLSGTARITLIEDNGNESVLNLLNSGEVCSLLVLSGLSDREYPGSLIAETDVEAIFLSKSSFLRWIQQYESIRNAIFGGLLDGTLRMSELLRGRQTMPLEARLAKAILRASSEEEPRLAVTHKELAAESGSVREVVSRTLLRFQRKGWIVTGRGWVEVTRRSDLEALLGD</sequence>
<keyword evidence="3" id="KW-0010">Activator</keyword>
<dbReference type="InterPro" id="IPR014710">
    <property type="entry name" value="RmlC-like_jellyroll"/>
</dbReference>
<feature type="domain" description="HTH crp-type" evidence="6">
    <location>
        <begin position="152"/>
        <end position="217"/>
    </location>
</feature>
<dbReference type="InterPro" id="IPR050397">
    <property type="entry name" value="Env_Response_Regulators"/>
</dbReference>
<dbReference type="Gene3D" id="1.10.10.10">
    <property type="entry name" value="Winged helix-like DNA-binding domain superfamily/Winged helix DNA-binding domain"/>
    <property type="match status" value="1"/>
</dbReference>
<dbReference type="GO" id="GO:0003677">
    <property type="term" value="F:DNA binding"/>
    <property type="evidence" value="ECO:0007669"/>
    <property type="project" value="UniProtKB-KW"/>
</dbReference>
<evidence type="ECO:0000259" key="5">
    <source>
        <dbReference type="PROSITE" id="PS50042"/>
    </source>
</evidence>
<protein>
    <submittedName>
        <fullName evidence="7">Crp/Fnr family transcriptional regulator</fullName>
    </submittedName>
</protein>
<dbReference type="PANTHER" id="PTHR24567">
    <property type="entry name" value="CRP FAMILY TRANSCRIPTIONAL REGULATORY PROTEIN"/>
    <property type="match status" value="1"/>
</dbReference>
<dbReference type="SUPFAM" id="SSF46785">
    <property type="entry name" value="Winged helix' DNA-binding domain"/>
    <property type="match status" value="1"/>
</dbReference>
<dbReference type="KEGG" id="cheb:HH215_12110"/>
<evidence type="ECO:0000256" key="4">
    <source>
        <dbReference type="ARBA" id="ARBA00023163"/>
    </source>
</evidence>
<evidence type="ECO:0000256" key="3">
    <source>
        <dbReference type="ARBA" id="ARBA00023159"/>
    </source>
</evidence>
<proteinExistence type="predicted"/>
<dbReference type="Pfam" id="PF00027">
    <property type="entry name" value="cNMP_binding"/>
    <property type="match status" value="1"/>
</dbReference>
<keyword evidence="2" id="KW-0238">DNA-binding</keyword>
<evidence type="ECO:0000313" key="8">
    <source>
        <dbReference type="Proteomes" id="UP000502248"/>
    </source>
</evidence>
<evidence type="ECO:0000256" key="1">
    <source>
        <dbReference type="ARBA" id="ARBA00023015"/>
    </source>
</evidence>
<dbReference type="SMART" id="SM00419">
    <property type="entry name" value="HTH_CRP"/>
    <property type="match status" value="1"/>
</dbReference>
<dbReference type="Proteomes" id="UP000502248">
    <property type="component" value="Chromosome"/>
</dbReference>
<dbReference type="PROSITE" id="PS51063">
    <property type="entry name" value="HTH_CRP_2"/>
    <property type="match status" value="1"/>
</dbReference>
<reference evidence="7 8" key="1">
    <citation type="submission" date="2020-04" db="EMBL/GenBank/DDBJ databases">
        <title>Genome sequencing of novel species.</title>
        <authorList>
            <person name="Heo J."/>
            <person name="Kim S.-J."/>
            <person name="Kim J.-S."/>
            <person name="Hong S.-B."/>
            <person name="Kwon S.-W."/>
        </authorList>
    </citation>
    <scope>NUCLEOTIDE SEQUENCE [LARGE SCALE GENOMIC DNA]</scope>
    <source>
        <strain evidence="7 8">MFER-1</strain>
    </source>
</reference>
<keyword evidence="1" id="KW-0805">Transcription regulation</keyword>
<organism evidence="7 8">
    <name type="scientific">Cohnella herbarum</name>
    <dbReference type="NCBI Taxonomy" id="2728023"/>
    <lineage>
        <taxon>Bacteria</taxon>
        <taxon>Bacillati</taxon>
        <taxon>Bacillota</taxon>
        <taxon>Bacilli</taxon>
        <taxon>Bacillales</taxon>
        <taxon>Paenibacillaceae</taxon>
        <taxon>Cohnella</taxon>
    </lineage>
</organism>
<dbReference type="PROSITE" id="PS50042">
    <property type="entry name" value="CNMP_BINDING_3"/>
    <property type="match status" value="1"/>
</dbReference>
<dbReference type="InterPro" id="IPR018490">
    <property type="entry name" value="cNMP-bd_dom_sf"/>
</dbReference>